<gene>
    <name evidence="1" type="ORF">AVEN_156471_1</name>
</gene>
<protein>
    <submittedName>
        <fullName evidence="1">Uncharacterized protein</fullName>
    </submittedName>
</protein>
<organism evidence="1 2">
    <name type="scientific">Araneus ventricosus</name>
    <name type="common">Orbweaver spider</name>
    <name type="synonym">Epeira ventricosa</name>
    <dbReference type="NCBI Taxonomy" id="182803"/>
    <lineage>
        <taxon>Eukaryota</taxon>
        <taxon>Metazoa</taxon>
        <taxon>Ecdysozoa</taxon>
        <taxon>Arthropoda</taxon>
        <taxon>Chelicerata</taxon>
        <taxon>Arachnida</taxon>
        <taxon>Araneae</taxon>
        <taxon>Araneomorphae</taxon>
        <taxon>Entelegynae</taxon>
        <taxon>Araneoidea</taxon>
        <taxon>Araneidae</taxon>
        <taxon>Araneus</taxon>
    </lineage>
</organism>
<reference evidence="1 2" key="1">
    <citation type="journal article" date="2019" name="Sci. Rep.">
        <title>Orb-weaving spider Araneus ventricosus genome elucidates the spidroin gene catalogue.</title>
        <authorList>
            <person name="Kono N."/>
            <person name="Nakamura H."/>
            <person name="Ohtoshi R."/>
            <person name="Moran D.A.P."/>
            <person name="Shinohara A."/>
            <person name="Yoshida Y."/>
            <person name="Fujiwara M."/>
            <person name="Mori M."/>
            <person name="Tomita M."/>
            <person name="Arakawa K."/>
        </authorList>
    </citation>
    <scope>NUCLEOTIDE SEQUENCE [LARGE SCALE GENOMIC DNA]</scope>
</reference>
<evidence type="ECO:0000313" key="1">
    <source>
        <dbReference type="EMBL" id="GBN51818.1"/>
    </source>
</evidence>
<dbReference type="AlphaFoldDB" id="A0A4Y2PIL8"/>
<accession>A0A4Y2PIL8</accession>
<evidence type="ECO:0000313" key="2">
    <source>
        <dbReference type="Proteomes" id="UP000499080"/>
    </source>
</evidence>
<comment type="caution">
    <text evidence="1">The sequence shown here is derived from an EMBL/GenBank/DDBJ whole genome shotgun (WGS) entry which is preliminary data.</text>
</comment>
<sequence>MKIFDDVTAIDAHARRLSKHIRQFSHRSEVHVKYYSRIVKLRRIS</sequence>
<dbReference type="EMBL" id="BGPR01133696">
    <property type="protein sequence ID" value="GBN51818.1"/>
    <property type="molecule type" value="Genomic_DNA"/>
</dbReference>
<feature type="non-terminal residue" evidence="1">
    <location>
        <position position="45"/>
    </location>
</feature>
<dbReference type="Proteomes" id="UP000499080">
    <property type="component" value="Unassembled WGS sequence"/>
</dbReference>
<name>A0A4Y2PIL8_ARAVE</name>
<keyword evidence="2" id="KW-1185">Reference proteome</keyword>
<proteinExistence type="predicted"/>